<dbReference type="Gene3D" id="1.10.10.10">
    <property type="entry name" value="Winged helix-like DNA-binding domain superfamily/Winged helix DNA-binding domain"/>
    <property type="match status" value="1"/>
</dbReference>
<proteinExistence type="inferred from homology"/>
<dbReference type="Pfam" id="PF04542">
    <property type="entry name" value="Sigma70_r2"/>
    <property type="match status" value="1"/>
</dbReference>
<evidence type="ECO:0000313" key="8">
    <source>
        <dbReference type="Proteomes" id="UP000324611"/>
    </source>
</evidence>
<evidence type="ECO:0000259" key="5">
    <source>
        <dbReference type="Pfam" id="PF04542"/>
    </source>
</evidence>
<dbReference type="Pfam" id="PF08281">
    <property type="entry name" value="Sigma70_r4_2"/>
    <property type="match status" value="1"/>
</dbReference>
<dbReference type="PANTHER" id="PTHR43133:SF46">
    <property type="entry name" value="RNA POLYMERASE SIGMA-70 FACTOR ECF SUBFAMILY"/>
    <property type="match status" value="1"/>
</dbReference>
<keyword evidence="8" id="KW-1185">Reference proteome</keyword>
<evidence type="ECO:0000256" key="1">
    <source>
        <dbReference type="ARBA" id="ARBA00010641"/>
    </source>
</evidence>
<evidence type="ECO:0000256" key="3">
    <source>
        <dbReference type="ARBA" id="ARBA00023082"/>
    </source>
</evidence>
<dbReference type="GO" id="GO:0003677">
    <property type="term" value="F:DNA binding"/>
    <property type="evidence" value="ECO:0007669"/>
    <property type="project" value="InterPro"/>
</dbReference>
<dbReference type="InterPro" id="IPR036388">
    <property type="entry name" value="WH-like_DNA-bd_sf"/>
</dbReference>
<reference evidence="7 8" key="2">
    <citation type="submission" date="2019-09" db="EMBL/GenBank/DDBJ databases">
        <authorList>
            <person name="Jin C."/>
        </authorList>
    </citation>
    <scope>NUCLEOTIDE SEQUENCE [LARGE SCALE GENOMIC DNA]</scope>
    <source>
        <strain evidence="7 8">BN140078</strain>
    </source>
</reference>
<dbReference type="EMBL" id="VUOC01000002">
    <property type="protein sequence ID" value="KAA2243824.1"/>
    <property type="molecule type" value="Genomic_DNA"/>
</dbReference>
<keyword evidence="2" id="KW-0805">Transcription regulation</keyword>
<dbReference type="SUPFAM" id="SSF88946">
    <property type="entry name" value="Sigma2 domain of RNA polymerase sigma factors"/>
    <property type="match status" value="1"/>
</dbReference>
<dbReference type="AlphaFoldDB" id="A0A5B2VYC4"/>
<dbReference type="Gene3D" id="1.10.1740.10">
    <property type="match status" value="1"/>
</dbReference>
<accession>A0A5B2VYC4</accession>
<dbReference type="InterPro" id="IPR013249">
    <property type="entry name" value="RNA_pol_sigma70_r4_t2"/>
</dbReference>
<dbReference type="InterPro" id="IPR014284">
    <property type="entry name" value="RNA_pol_sigma-70_dom"/>
</dbReference>
<protein>
    <submittedName>
        <fullName evidence="7">Sigma-70 family RNA polymerase sigma factor</fullName>
    </submittedName>
</protein>
<dbReference type="InterPro" id="IPR007627">
    <property type="entry name" value="RNA_pol_sigma70_r2"/>
</dbReference>
<evidence type="ECO:0000313" key="7">
    <source>
        <dbReference type="EMBL" id="KAA2243824.1"/>
    </source>
</evidence>
<dbReference type="GO" id="GO:0006352">
    <property type="term" value="P:DNA-templated transcription initiation"/>
    <property type="evidence" value="ECO:0007669"/>
    <property type="project" value="InterPro"/>
</dbReference>
<gene>
    <name evidence="7" type="ORF">F0L74_15225</name>
</gene>
<keyword evidence="3" id="KW-0731">Sigma factor</keyword>
<dbReference type="RefSeq" id="WP_149838699.1">
    <property type="nucleotide sequence ID" value="NZ_VUOC01000002.1"/>
</dbReference>
<feature type="domain" description="RNA polymerase sigma factor 70 region 4 type 2" evidence="6">
    <location>
        <begin position="130"/>
        <end position="180"/>
    </location>
</feature>
<dbReference type="InterPro" id="IPR013325">
    <property type="entry name" value="RNA_pol_sigma_r2"/>
</dbReference>
<dbReference type="PANTHER" id="PTHR43133">
    <property type="entry name" value="RNA POLYMERASE ECF-TYPE SIGMA FACTO"/>
    <property type="match status" value="1"/>
</dbReference>
<sequence>MGQTGDKELISLIRTSDYTAFEELHQRFWPVLRKLAYRKIGDRQEAYDLVQEMFIELWEKRERLNFGDELNGWLHKRLWFKLSTYFRTKGFREKHLEDFRIYAANEVSAVQFDPMELRDIDAYYEDLLAAINKTVEEMPDRMREVFLLNRNERYSVNEIADKLNLSPKTVRNQLDRAIGRLRKSTETYNPTALELLFIIWLIS</sequence>
<keyword evidence="4" id="KW-0804">Transcription</keyword>
<feature type="domain" description="RNA polymerase sigma-70 region 2" evidence="5">
    <location>
        <begin position="26"/>
        <end position="90"/>
    </location>
</feature>
<dbReference type="InterPro" id="IPR039425">
    <property type="entry name" value="RNA_pol_sigma-70-like"/>
</dbReference>
<comment type="similarity">
    <text evidence="1">Belongs to the sigma-70 factor family. ECF subfamily.</text>
</comment>
<comment type="caution">
    <text evidence="7">The sequence shown here is derived from an EMBL/GenBank/DDBJ whole genome shotgun (WGS) entry which is preliminary data.</text>
</comment>
<organism evidence="7 8">
    <name type="scientific">Chitinophaga agrisoli</name>
    <dbReference type="NCBI Taxonomy" id="2607653"/>
    <lineage>
        <taxon>Bacteria</taxon>
        <taxon>Pseudomonadati</taxon>
        <taxon>Bacteroidota</taxon>
        <taxon>Chitinophagia</taxon>
        <taxon>Chitinophagales</taxon>
        <taxon>Chitinophagaceae</taxon>
        <taxon>Chitinophaga</taxon>
    </lineage>
</organism>
<evidence type="ECO:0000256" key="4">
    <source>
        <dbReference type="ARBA" id="ARBA00023163"/>
    </source>
</evidence>
<name>A0A5B2VYC4_9BACT</name>
<reference evidence="7 8" key="1">
    <citation type="submission" date="2019-09" db="EMBL/GenBank/DDBJ databases">
        <title>Chitinophaga ginsengihumi sp. nov., isolated from soil of ginseng rhizosphere.</title>
        <authorList>
            <person name="Lee J."/>
        </authorList>
    </citation>
    <scope>NUCLEOTIDE SEQUENCE [LARGE SCALE GENOMIC DNA]</scope>
    <source>
        <strain evidence="7 8">BN140078</strain>
    </source>
</reference>
<evidence type="ECO:0000256" key="2">
    <source>
        <dbReference type="ARBA" id="ARBA00023015"/>
    </source>
</evidence>
<dbReference type="InterPro" id="IPR013324">
    <property type="entry name" value="RNA_pol_sigma_r3/r4-like"/>
</dbReference>
<dbReference type="NCBIfam" id="TIGR02937">
    <property type="entry name" value="sigma70-ECF"/>
    <property type="match status" value="1"/>
</dbReference>
<dbReference type="GO" id="GO:0016987">
    <property type="term" value="F:sigma factor activity"/>
    <property type="evidence" value="ECO:0007669"/>
    <property type="project" value="UniProtKB-KW"/>
</dbReference>
<evidence type="ECO:0000259" key="6">
    <source>
        <dbReference type="Pfam" id="PF08281"/>
    </source>
</evidence>
<dbReference type="Proteomes" id="UP000324611">
    <property type="component" value="Unassembled WGS sequence"/>
</dbReference>
<dbReference type="SUPFAM" id="SSF88659">
    <property type="entry name" value="Sigma3 and sigma4 domains of RNA polymerase sigma factors"/>
    <property type="match status" value="1"/>
</dbReference>